<dbReference type="InterPro" id="IPR036866">
    <property type="entry name" value="RibonucZ/Hydroxyglut_hydro"/>
</dbReference>
<name>A0AAN6TP16_9PEZI</name>
<dbReference type="SMART" id="SM00849">
    <property type="entry name" value="Lactamase_B"/>
    <property type="match status" value="1"/>
</dbReference>
<organism evidence="7 8">
    <name type="scientific">Parathielavia appendiculata</name>
    <dbReference type="NCBI Taxonomy" id="2587402"/>
    <lineage>
        <taxon>Eukaryota</taxon>
        <taxon>Fungi</taxon>
        <taxon>Dikarya</taxon>
        <taxon>Ascomycota</taxon>
        <taxon>Pezizomycotina</taxon>
        <taxon>Sordariomycetes</taxon>
        <taxon>Sordariomycetidae</taxon>
        <taxon>Sordariales</taxon>
        <taxon>Chaetomiaceae</taxon>
        <taxon>Parathielavia</taxon>
    </lineage>
</organism>
<evidence type="ECO:0000256" key="5">
    <source>
        <dbReference type="ARBA" id="ARBA00022833"/>
    </source>
</evidence>
<evidence type="ECO:0000256" key="4">
    <source>
        <dbReference type="ARBA" id="ARBA00022801"/>
    </source>
</evidence>
<reference evidence="7" key="2">
    <citation type="submission" date="2023-05" db="EMBL/GenBank/DDBJ databases">
        <authorList>
            <consortium name="Lawrence Berkeley National Laboratory"/>
            <person name="Steindorff A."/>
            <person name="Hensen N."/>
            <person name="Bonometti L."/>
            <person name="Westerberg I."/>
            <person name="Brannstrom I.O."/>
            <person name="Guillou S."/>
            <person name="Cros-Aarteil S."/>
            <person name="Calhoun S."/>
            <person name="Haridas S."/>
            <person name="Kuo A."/>
            <person name="Mondo S."/>
            <person name="Pangilinan J."/>
            <person name="Riley R."/>
            <person name="Labutti K."/>
            <person name="Andreopoulos B."/>
            <person name="Lipzen A."/>
            <person name="Chen C."/>
            <person name="Yanf M."/>
            <person name="Daum C."/>
            <person name="Ng V."/>
            <person name="Clum A."/>
            <person name="Ohm R."/>
            <person name="Martin F."/>
            <person name="Silar P."/>
            <person name="Natvig D."/>
            <person name="Lalanne C."/>
            <person name="Gautier V."/>
            <person name="Ament-Velasquez S.L."/>
            <person name="Kruys A."/>
            <person name="Hutchinson M.I."/>
            <person name="Powell A.J."/>
            <person name="Barry K."/>
            <person name="Miller A.N."/>
            <person name="Grigoriev I.V."/>
            <person name="Debuchy R."/>
            <person name="Gladieux P."/>
            <person name="Thoren M.H."/>
            <person name="Johannesson H."/>
        </authorList>
    </citation>
    <scope>NUCLEOTIDE SEQUENCE</scope>
    <source>
        <strain evidence="7">CBS 731.68</strain>
    </source>
</reference>
<dbReference type="AlphaFoldDB" id="A0AAN6TP16"/>
<proteinExistence type="inferred from homology"/>
<dbReference type="GO" id="GO:0016787">
    <property type="term" value="F:hydrolase activity"/>
    <property type="evidence" value="ECO:0007669"/>
    <property type="project" value="UniProtKB-KW"/>
</dbReference>
<dbReference type="InterPro" id="IPR036388">
    <property type="entry name" value="WH-like_DNA-bd_sf"/>
</dbReference>
<keyword evidence="5" id="KW-0862">Zinc</keyword>
<dbReference type="GO" id="GO:0046872">
    <property type="term" value="F:metal ion binding"/>
    <property type="evidence" value="ECO:0007669"/>
    <property type="project" value="UniProtKB-KW"/>
</dbReference>
<evidence type="ECO:0000256" key="2">
    <source>
        <dbReference type="ARBA" id="ARBA00007749"/>
    </source>
</evidence>
<dbReference type="GeneID" id="87832169"/>
<dbReference type="Gene3D" id="1.10.10.10">
    <property type="entry name" value="Winged helix-like DNA-binding domain superfamily/Winged helix DNA-binding domain"/>
    <property type="match status" value="1"/>
</dbReference>
<gene>
    <name evidence="7" type="ORF">N657DRAFT_667368</name>
</gene>
<keyword evidence="3" id="KW-0479">Metal-binding</keyword>
<evidence type="ECO:0000256" key="1">
    <source>
        <dbReference type="ARBA" id="ARBA00001947"/>
    </source>
</evidence>
<dbReference type="FunFam" id="3.60.15.10:FF:000041">
    <property type="entry name" value="Metallo-beta-lactamase domain protein"/>
    <property type="match status" value="1"/>
</dbReference>
<dbReference type="InterPro" id="IPR050662">
    <property type="entry name" value="Sec-metab_biosynth-thioest"/>
</dbReference>
<sequence length="316" mass="35040">MGRGGYKQINKALNICAFEDYLDSQVANLPKLNDVEQISPRVRRILGQNEGKFTLQGTNTYIVGTGRERLIIDTGQGIPEYADLIDADLADSSVVLSHVLLTHWHGDHTGGVPDLLRLYPHLSDSIYKHTPGEGQQPIADGQVFRVEGATVRAVHAPGHSHDHMCFILEEENAMFTGDNVLGHGTAAVEVLPTWMQSLRAMQSHGCAIGYPAHGEVIRNLPAKIDLEIRIKERREEKILQALARVRQEQRRATPSAKGSVTVRQLATIMYGEKLGEQVREKAIEPFMDEILRKLAGDGKVAFELKAGQRKWFALTA</sequence>
<evidence type="ECO:0000259" key="6">
    <source>
        <dbReference type="SMART" id="SM00849"/>
    </source>
</evidence>
<dbReference type="InterPro" id="IPR001279">
    <property type="entry name" value="Metallo-B-lactamas"/>
</dbReference>
<evidence type="ECO:0000256" key="3">
    <source>
        <dbReference type="ARBA" id="ARBA00022723"/>
    </source>
</evidence>
<dbReference type="Pfam" id="PF00753">
    <property type="entry name" value="Lactamase_B"/>
    <property type="match status" value="1"/>
</dbReference>
<dbReference type="GO" id="GO:0044550">
    <property type="term" value="P:secondary metabolite biosynthetic process"/>
    <property type="evidence" value="ECO:0007669"/>
    <property type="project" value="TreeGrafter"/>
</dbReference>
<dbReference type="SUPFAM" id="SSF56281">
    <property type="entry name" value="Metallo-hydrolase/oxidoreductase"/>
    <property type="match status" value="1"/>
</dbReference>
<dbReference type="InterPro" id="IPR047921">
    <property type="entry name" value="LACTB2-like_MBL-fold"/>
</dbReference>
<dbReference type="RefSeq" id="XP_062641781.1">
    <property type="nucleotide sequence ID" value="XM_062795400.1"/>
</dbReference>
<evidence type="ECO:0000313" key="8">
    <source>
        <dbReference type="Proteomes" id="UP001302602"/>
    </source>
</evidence>
<comment type="cofactor">
    <cofactor evidence="1">
        <name>Zn(2+)</name>
        <dbReference type="ChEBI" id="CHEBI:29105"/>
    </cofactor>
</comment>
<dbReference type="Gene3D" id="3.60.15.10">
    <property type="entry name" value="Ribonuclease Z/Hydroxyacylglutathione hydrolase-like"/>
    <property type="match status" value="1"/>
</dbReference>
<dbReference type="PANTHER" id="PTHR23131">
    <property type="entry name" value="ENDORIBONUCLEASE LACTB2"/>
    <property type="match status" value="1"/>
</dbReference>
<accession>A0AAN6TP16</accession>
<keyword evidence="4" id="KW-0378">Hydrolase</keyword>
<comment type="caution">
    <text evidence="7">The sequence shown here is derived from an EMBL/GenBank/DDBJ whole genome shotgun (WGS) entry which is preliminary data.</text>
</comment>
<protein>
    <submittedName>
        <fullName evidence="7">Metallo-beta-lactamase superfamily protein</fullName>
    </submittedName>
</protein>
<reference evidence="7" key="1">
    <citation type="journal article" date="2023" name="Mol. Phylogenet. Evol.">
        <title>Genome-scale phylogeny and comparative genomics of the fungal order Sordariales.</title>
        <authorList>
            <person name="Hensen N."/>
            <person name="Bonometti L."/>
            <person name="Westerberg I."/>
            <person name="Brannstrom I.O."/>
            <person name="Guillou S."/>
            <person name="Cros-Aarteil S."/>
            <person name="Calhoun S."/>
            <person name="Haridas S."/>
            <person name="Kuo A."/>
            <person name="Mondo S."/>
            <person name="Pangilinan J."/>
            <person name="Riley R."/>
            <person name="LaButti K."/>
            <person name="Andreopoulos B."/>
            <person name="Lipzen A."/>
            <person name="Chen C."/>
            <person name="Yan M."/>
            <person name="Daum C."/>
            <person name="Ng V."/>
            <person name="Clum A."/>
            <person name="Steindorff A."/>
            <person name="Ohm R.A."/>
            <person name="Martin F."/>
            <person name="Silar P."/>
            <person name="Natvig D.O."/>
            <person name="Lalanne C."/>
            <person name="Gautier V."/>
            <person name="Ament-Velasquez S.L."/>
            <person name="Kruys A."/>
            <person name="Hutchinson M.I."/>
            <person name="Powell A.J."/>
            <person name="Barry K."/>
            <person name="Miller A.N."/>
            <person name="Grigoriev I.V."/>
            <person name="Debuchy R."/>
            <person name="Gladieux P."/>
            <person name="Hiltunen Thoren M."/>
            <person name="Johannesson H."/>
        </authorList>
    </citation>
    <scope>NUCLEOTIDE SEQUENCE</scope>
    <source>
        <strain evidence="7">CBS 731.68</strain>
    </source>
</reference>
<keyword evidence="8" id="KW-1185">Reference proteome</keyword>
<dbReference type="CDD" id="cd07722">
    <property type="entry name" value="LACTB2-like_MBL-fold"/>
    <property type="match status" value="1"/>
</dbReference>
<dbReference type="PANTHER" id="PTHR23131:SF3">
    <property type="entry name" value="ATROCHRYSONE CARBOXYL ACP THIOESTERASE"/>
    <property type="match status" value="1"/>
</dbReference>
<feature type="domain" description="Metallo-beta-lactamase" evidence="6">
    <location>
        <begin position="57"/>
        <end position="213"/>
    </location>
</feature>
<dbReference type="Proteomes" id="UP001302602">
    <property type="component" value="Unassembled WGS sequence"/>
</dbReference>
<comment type="similarity">
    <text evidence="2">Belongs to the metallo-beta-lactamase superfamily.</text>
</comment>
<evidence type="ECO:0000313" key="7">
    <source>
        <dbReference type="EMBL" id="KAK4118008.1"/>
    </source>
</evidence>
<dbReference type="EMBL" id="MU853294">
    <property type="protein sequence ID" value="KAK4118008.1"/>
    <property type="molecule type" value="Genomic_DNA"/>
</dbReference>